<keyword evidence="3" id="KW-1185">Reference proteome</keyword>
<keyword evidence="1" id="KW-0472">Membrane</keyword>
<dbReference type="InterPro" id="IPR032713">
    <property type="entry name" value="EmrE"/>
</dbReference>
<proteinExistence type="predicted"/>
<dbReference type="Pfam" id="PF13536">
    <property type="entry name" value="EmrE"/>
    <property type="match status" value="1"/>
</dbReference>
<keyword evidence="1" id="KW-0812">Transmembrane</keyword>
<protein>
    <recommendedName>
        <fullName evidence="4">Multidrug resistance efflux transporter family protein</fullName>
    </recommendedName>
</protein>
<name>A0ABQ3VDH1_9CHLR</name>
<feature type="transmembrane region" description="Helical" evidence="1">
    <location>
        <begin position="70"/>
        <end position="90"/>
    </location>
</feature>
<gene>
    <name evidence="2" type="primary">yjlA</name>
    <name evidence="2" type="ORF">KSZ_18050</name>
</gene>
<evidence type="ECO:0000256" key="1">
    <source>
        <dbReference type="SAM" id="Phobius"/>
    </source>
</evidence>
<evidence type="ECO:0000313" key="2">
    <source>
        <dbReference type="EMBL" id="GHO83799.1"/>
    </source>
</evidence>
<feature type="transmembrane region" description="Helical" evidence="1">
    <location>
        <begin position="158"/>
        <end position="177"/>
    </location>
</feature>
<organism evidence="2 3">
    <name type="scientific">Dictyobacter formicarum</name>
    <dbReference type="NCBI Taxonomy" id="2778368"/>
    <lineage>
        <taxon>Bacteria</taxon>
        <taxon>Bacillati</taxon>
        <taxon>Chloroflexota</taxon>
        <taxon>Ktedonobacteria</taxon>
        <taxon>Ktedonobacterales</taxon>
        <taxon>Dictyobacteraceae</taxon>
        <taxon>Dictyobacter</taxon>
    </lineage>
</organism>
<dbReference type="EMBL" id="BNJJ01000004">
    <property type="protein sequence ID" value="GHO83799.1"/>
    <property type="molecule type" value="Genomic_DNA"/>
</dbReference>
<sequence length="324" mass="35508">MKPILLGIAASCFFACSFILNHAMQLEGGSWIWTSALRFLFMLPFLLLLVGSRKNLMPLLRELKTHFWRWFLWSLIGFGLFYVPICFAAAFEPGWLVAGTWQITIIAGTLLVPFFHETVATPYGPKKVRKRLPRRGLLLSLLIVLGVGVMQFEHATHIAGRDIFFGVVPIVVAAFAYPLGNRKMMKVCEGKFDTYQRVLGMTICSLPLWLGLSIYGWFTVGPPSAGQSLQALIVAISSGVIATILFFSATDMVKGSLHHLAAVEATQAGEVLFTLIGEVLFFSAALPTLISLGGMLLVLTGMILHSLASSKNELVVVAQTTTEL</sequence>
<feature type="transmembrane region" description="Helical" evidence="1">
    <location>
        <begin position="198"/>
        <end position="218"/>
    </location>
</feature>
<dbReference type="Proteomes" id="UP000635565">
    <property type="component" value="Unassembled WGS sequence"/>
</dbReference>
<evidence type="ECO:0008006" key="4">
    <source>
        <dbReference type="Google" id="ProtNLM"/>
    </source>
</evidence>
<keyword evidence="1" id="KW-1133">Transmembrane helix</keyword>
<accession>A0ABQ3VDH1</accession>
<feature type="transmembrane region" description="Helical" evidence="1">
    <location>
        <begin position="96"/>
        <end position="115"/>
    </location>
</feature>
<feature type="transmembrane region" description="Helical" evidence="1">
    <location>
        <begin position="271"/>
        <end position="304"/>
    </location>
</feature>
<feature type="transmembrane region" description="Helical" evidence="1">
    <location>
        <begin position="31"/>
        <end position="50"/>
    </location>
</feature>
<comment type="caution">
    <text evidence="2">The sequence shown here is derived from an EMBL/GenBank/DDBJ whole genome shotgun (WGS) entry which is preliminary data.</text>
</comment>
<feature type="transmembrane region" description="Helical" evidence="1">
    <location>
        <begin position="230"/>
        <end position="250"/>
    </location>
</feature>
<reference evidence="2 3" key="1">
    <citation type="journal article" date="2021" name="Int. J. Syst. Evol. Microbiol.">
        <title>Reticulibacter mediterranei gen. nov., sp. nov., within the new family Reticulibacteraceae fam. nov., and Ktedonospora formicarum gen. nov., sp. nov., Ktedonobacter robiniae sp. nov., Dictyobacter formicarum sp. nov. and Dictyobacter arantiisoli sp. nov., belonging to the class Ktedonobacteria.</title>
        <authorList>
            <person name="Yabe S."/>
            <person name="Zheng Y."/>
            <person name="Wang C.M."/>
            <person name="Sakai Y."/>
            <person name="Abe K."/>
            <person name="Yokota A."/>
            <person name="Donadio S."/>
            <person name="Cavaletti L."/>
            <person name="Monciardini P."/>
        </authorList>
    </citation>
    <scope>NUCLEOTIDE SEQUENCE [LARGE SCALE GENOMIC DNA]</scope>
    <source>
        <strain evidence="2 3">SOSP1-9</strain>
    </source>
</reference>
<dbReference type="RefSeq" id="WP_201361447.1">
    <property type="nucleotide sequence ID" value="NZ_BNJJ01000004.1"/>
</dbReference>
<feature type="transmembrane region" description="Helical" evidence="1">
    <location>
        <begin position="136"/>
        <end position="152"/>
    </location>
</feature>
<evidence type="ECO:0000313" key="3">
    <source>
        <dbReference type="Proteomes" id="UP000635565"/>
    </source>
</evidence>